<dbReference type="RefSeq" id="WP_309392854.1">
    <property type="nucleotide sequence ID" value="NZ_JADBEO010000031.1"/>
</dbReference>
<gene>
    <name evidence="2" type="ORF">IHQ68_13975</name>
</gene>
<reference evidence="2" key="1">
    <citation type="submission" date="2020-10" db="EMBL/GenBank/DDBJ databases">
        <authorList>
            <person name="Abbas A."/>
            <person name="Razzaq R."/>
            <person name="Waqas M."/>
            <person name="Abbas N."/>
            <person name="Nielsen T.K."/>
            <person name="Hansen L.H."/>
            <person name="Hussain S."/>
            <person name="Shahid M."/>
        </authorList>
    </citation>
    <scope>NUCLEOTIDE SEQUENCE</scope>
    <source>
        <strain evidence="2">S14</strain>
    </source>
</reference>
<feature type="transmembrane region" description="Helical" evidence="1">
    <location>
        <begin position="73"/>
        <end position="90"/>
    </location>
</feature>
<protein>
    <submittedName>
        <fullName evidence="2">UDP-phosphate alpha N-acetylglucosaminyltransferase</fullName>
    </submittedName>
</protein>
<feature type="transmembrane region" description="Helical" evidence="1">
    <location>
        <begin position="20"/>
        <end position="39"/>
    </location>
</feature>
<evidence type="ECO:0000313" key="2">
    <source>
        <dbReference type="EMBL" id="MDR4307727.1"/>
    </source>
</evidence>
<feature type="transmembrane region" description="Helical" evidence="1">
    <location>
        <begin position="230"/>
        <end position="258"/>
    </location>
</feature>
<comment type="caution">
    <text evidence="2">The sequence shown here is derived from an EMBL/GenBank/DDBJ whole genome shotgun (WGS) entry which is preliminary data.</text>
</comment>
<evidence type="ECO:0000256" key="1">
    <source>
        <dbReference type="SAM" id="Phobius"/>
    </source>
</evidence>
<feature type="transmembrane region" description="Helical" evidence="1">
    <location>
        <begin position="297"/>
        <end position="315"/>
    </location>
</feature>
<keyword evidence="1" id="KW-1133">Transmembrane helix</keyword>
<organism evidence="2 3">
    <name type="scientific">Chelatococcus sambhunathii</name>
    <dbReference type="NCBI Taxonomy" id="363953"/>
    <lineage>
        <taxon>Bacteria</taxon>
        <taxon>Pseudomonadati</taxon>
        <taxon>Pseudomonadota</taxon>
        <taxon>Alphaproteobacteria</taxon>
        <taxon>Hyphomicrobiales</taxon>
        <taxon>Chelatococcaceae</taxon>
        <taxon>Chelatococcus</taxon>
    </lineage>
</organism>
<feature type="transmembrane region" description="Helical" evidence="1">
    <location>
        <begin position="198"/>
        <end position="218"/>
    </location>
</feature>
<sequence>MTLAAARPAPASLRDRLHPTATLAILFGALTFNAGLCFLNTSMLAVTDTMVMAMEGLLLALAFSFALGRSVPVYLVLVVFLTYAALLMAMRPLIDPKAVRDILIPIAFYALGRRLPDIRLADKAVFWSAAIVLAMGCFEYFALDVFTTYFNVIKYYVARGTVAPSELSEQTGALFQSGVRPDARALLPFLGQHRVSSVFLEPVSAGNFGAIVYLWALYRKGMKLRWLVGLMGVACVILADARFGAYVSLAATGVYLIARHVPRAPFVAAPFLILSILAVYGLTTAEKVWSNDIGGRMLWTSMLLTSLTPEAVFGLSPDKPFLSDSGYAYTLNQIGLIGFAGLWALFVLLPQETRRAWPYKAAAITYILLLLLISDSVYTIKTAALFWFLLGTSDGAPAEAALRRLARRQATAREAVGAGA</sequence>
<keyword evidence="3" id="KW-1185">Reference proteome</keyword>
<proteinExistence type="predicted"/>
<keyword evidence="1" id="KW-0472">Membrane</keyword>
<keyword evidence="1" id="KW-0812">Transmembrane</keyword>
<feature type="transmembrane region" description="Helical" evidence="1">
    <location>
        <begin position="124"/>
        <end position="143"/>
    </location>
</feature>
<dbReference type="Proteomes" id="UP001181622">
    <property type="component" value="Unassembled WGS sequence"/>
</dbReference>
<dbReference type="EMBL" id="JADBEO010000031">
    <property type="protein sequence ID" value="MDR4307727.1"/>
    <property type="molecule type" value="Genomic_DNA"/>
</dbReference>
<accession>A0ABU1DHY1</accession>
<evidence type="ECO:0000313" key="3">
    <source>
        <dbReference type="Proteomes" id="UP001181622"/>
    </source>
</evidence>
<keyword evidence="2" id="KW-0328">Glycosyltransferase</keyword>
<keyword evidence="2" id="KW-0808">Transferase</keyword>
<feature type="transmembrane region" description="Helical" evidence="1">
    <location>
        <begin position="327"/>
        <end position="349"/>
    </location>
</feature>
<name>A0ABU1DHY1_9HYPH</name>
<feature type="transmembrane region" description="Helical" evidence="1">
    <location>
        <begin position="264"/>
        <end position="285"/>
    </location>
</feature>
<feature type="transmembrane region" description="Helical" evidence="1">
    <location>
        <begin position="361"/>
        <end position="380"/>
    </location>
</feature>
<dbReference type="GO" id="GO:0016757">
    <property type="term" value="F:glycosyltransferase activity"/>
    <property type="evidence" value="ECO:0007669"/>
    <property type="project" value="UniProtKB-KW"/>
</dbReference>